<accession>H5UPT6</accession>
<evidence type="ECO:0000256" key="1">
    <source>
        <dbReference type="SAM" id="Phobius"/>
    </source>
</evidence>
<protein>
    <recommendedName>
        <fullName evidence="4">DUF445 domain-containing protein</fullName>
    </recommendedName>
</protein>
<gene>
    <name evidence="2" type="ORF">MOPEL_029_00200</name>
</gene>
<comment type="caution">
    <text evidence="2">The sequence shown here is derived from an EMBL/GenBank/DDBJ whole genome shotgun (WGS) entry which is preliminary data.</text>
</comment>
<dbReference type="STRING" id="1089455.MOPEL_029_00200"/>
<proteinExistence type="predicted"/>
<feature type="transmembrane region" description="Helical" evidence="1">
    <location>
        <begin position="23"/>
        <end position="44"/>
    </location>
</feature>
<dbReference type="PANTHER" id="PTHR38442:SF1">
    <property type="entry name" value="INNER MEMBRANE PROTEIN"/>
    <property type="match status" value="1"/>
</dbReference>
<reference evidence="2 3" key="1">
    <citation type="submission" date="2012-02" db="EMBL/GenBank/DDBJ databases">
        <title>Whole genome shotgun sequence of Mobilicoccus pelagius NBRC 104925.</title>
        <authorList>
            <person name="Yoshida Y."/>
            <person name="Hosoyama A."/>
            <person name="Tsuchikane K."/>
            <person name="Katsumata H."/>
            <person name="Yamazaki S."/>
            <person name="Fujita N."/>
        </authorList>
    </citation>
    <scope>NUCLEOTIDE SEQUENCE [LARGE SCALE GENOMIC DNA]</scope>
    <source>
        <strain evidence="2 3">NBRC 104925</strain>
    </source>
</reference>
<evidence type="ECO:0000313" key="3">
    <source>
        <dbReference type="Proteomes" id="UP000004367"/>
    </source>
</evidence>
<dbReference type="Pfam" id="PF04286">
    <property type="entry name" value="DUF445"/>
    <property type="match status" value="1"/>
</dbReference>
<dbReference type="GO" id="GO:0005886">
    <property type="term" value="C:plasma membrane"/>
    <property type="evidence" value="ECO:0007669"/>
    <property type="project" value="TreeGrafter"/>
</dbReference>
<dbReference type="PANTHER" id="PTHR38442">
    <property type="entry name" value="INNER MEMBRANE PROTEIN-RELATED"/>
    <property type="match status" value="1"/>
</dbReference>
<evidence type="ECO:0008006" key="4">
    <source>
        <dbReference type="Google" id="ProtNLM"/>
    </source>
</evidence>
<keyword evidence="1" id="KW-0812">Transmembrane</keyword>
<dbReference type="Proteomes" id="UP000004367">
    <property type="component" value="Unassembled WGS sequence"/>
</dbReference>
<dbReference type="OrthoDB" id="9769590at2"/>
<evidence type="ECO:0000313" key="2">
    <source>
        <dbReference type="EMBL" id="GAB47741.1"/>
    </source>
</evidence>
<organism evidence="2 3">
    <name type="scientific">Mobilicoccus pelagius NBRC 104925</name>
    <dbReference type="NCBI Taxonomy" id="1089455"/>
    <lineage>
        <taxon>Bacteria</taxon>
        <taxon>Bacillati</taxon>
        <taxon>Actinomycetota</taxon>
        <taxon>Actinomycetes</taxon>
        <taxon>Micrococcales</taxon>
        <taxon>Dermatophilaceae</taxon>
        <taxon>Mobilicoccus</taxon>
    </lineage>
</organism>
<dbReference type="InterPro" id="IPR007383">
    <property type="entry name" value="DUF445"/>
</dbReference>
<sequence>MQTLALTEADEQRRAALSRMRTLATSLFVLAIIVFALTIHRVGVLGYVNATAEAAMVGALADWFAVTALFRHPLGLPIPHTALVPRKKDTFAKSLEDFVSGHFLTGEAARERLLASDATSRFGGWLAVPENADRVVVHGASLATRAMGHVTDSEIREVVAQSVMPRLVDEPVAPLAGALLDQVVRDDVHRRLVDLVVVEAHDWLLDNPDTFASVVGERAPTWTPLWVNSMVVDRLHTEALKWVGDVRDDPHHRMRLAVDDLLRDLARNLREDPATRQRAEELKATFLEHPQTLETAMGLWGILRRTLTDALDEPGGRLRTRIHTELVSLGERLLNDADLRARVDRRVGDAVAGLVDTYGAELVPVISQVIEQWDGKEAADRIELHVGRDLQFIRINGTVVGGLAGLLIHTLSQMAL</sequence>
<name>H5UPT6_9MICO</name>
<keyword evidence="1" id="KW-1133">Transmembrane helix</keyword>
<dbReference type="EMBL" id="BAFE01000027">
    <property type="protein sequence ID" value="GAB47741.1"/>
    <property type="molecule type" value="Genomic_DNA"/>
</dbReference>
<keyword evidence="3" id="KW-1185">Reference proteome</keyword>
<keyword evidence="1" id="KW-0472">Membrane</keyword>
<dbReference type="AlphaFoldDB" id="H5UPT6"/>
<dbReference type="eggNOG" id="COG2733">
    <property type="taxonomic scope" value="Bacteria"/>
</dbReference>
<dbReference type="RefSeq" id="WP_009481639.1">
    <property type="nucleotide sequence ID" value="NZ_BAFE01000027.1"/>
</dbReference>